<accession>A0ACC2G2W7</accession>
<keyword evidence="2" id="KW-1185">Reference proteome</keyword>
<dbReference type="EMBL" id="CM055745">
    <property type="protein sequence ID" value="KAJ7998079.1"/>
    <property type="molecule type" value="Genomic_DNA"/>
</dbReference>
<evidence type="ECO:0000313" key="1">
    <source>
        <dbReference type="EMBL" id="KAJ7998079.1"/>
    </source>
</evidence>
<sequence length="102" mass="10477">MGTSNGAWGLFCRFNGKGAAASRVVGRLAPGGLVQMVESVAGPPQHRVSTAQGEGRPAREDGGQVKSCLNDGHSGVAEKKKGDVFAICLTGPARLEAPDWTS</sequence>
<proteinExistence type="predicted"/>
<gene>
    <name evidence="1" type="ORF">DPEC_G00218820</name>
</gene>
<dbReference type="Proteomes" id="UP001157502">
    <property type="component" value="Chromosome 18"/>
</dbReference>
<name>A0ACC2G2W7_DALPE</name>
<evidence type="ECO:0000313" key="2">
    <source>
        <dbReference type="Proteomes" id="UP001157502"/>
    </source>
</evidence>
<organism evidence="1 2">
    <name type="scientific">Dallia pectoralis</name>
    <name type="common">Alaska blackfish</name>
    <dbReference type="NCBI Taxonomy" id="75939"/>
    <lineage>
        <taxon>Eukaryota</taxon>
        <taxon>Metazoa</taxon>
        <taxon>Chordata</taxon>
        <taxon>Craniata</taxon>
        <taxon>Vertebrata</taxon>
        <taxon>Euteleostomi</taxon>
        <taxon>Actinopterygii</taxon>
        <taxon>Neopterygii</taxon>
        <taxon>Teleostei</taxon>
        <taxon>Protacanthopterygii</taxon>
        <taxon>Esociformes</taxon>
        <taxon>Umbridae</taxon>
        <taxon>Dallia</taxon>
    </lineage>
</organism>
<protein>
    <submittedName>
        <fullName evidence="1">Uncharacterized protein</fullName>
    </submittedName>
</protein>
<reference evidence="1" key="1">
    <citation type="submission" date="2021-05" db="EMBL/GenBank/DDBJ databases">
        <authorList>
            <person name="Pan Q."/>
            <person name="Jouanno E."/>
            <person name="Zahm M."/>
            <person name="Klopp C."/>
            <person name="Cabau C."/>
            <person name="Louis A."/>
            <person name="Berthelot C."/>
            <person name="Parey E."/>
            <person name="Roest Crollius H."/>
            <person name="Montfort J."/>
            <person name="Robinson-Rechavi M."/>
            <person name="Bouchez O."/>
            <person name="Lampietro C."/>
            <person name="Lopez Roques C."/>
            <person name="Donnadieu C."/>
            <person name="Postlethwait J."/>
            <person name="Bobe J."/>
            <person name="Dillon D."/>
            <person name="Chandos A."/>
            <person name="von Hippel F."/>
            <person name="Guiguen Y."/>
        </authorList>
    </citation>
    <scope>NUCLEOTIDE SEQUENCE</scope>
    <source>
        <strain evidence="1">YG-Jan2019</strain>
    </source>
</reference>
<comment type="caution">
    <text evidence="1">The sequence shown here is derived from an EMBL/GenBank/DDBJ whole genome shotgun (WGS) entry which is preliminary data.</text>
</comment>